<evidence type="ECO:0000256" key="5">
    <source>
        <dbReference type="SAM" id="SignalP"/>
    </source>
</evidence>
<protein>
    <submittedName>
        <fullName evidence="6">Arabinogalactan oligomer/maltooligosaccharide transport system substrate-binding protein</fullName>
    </submittedName>
</protein>
<dbReference type="GO" id="GO:0055052">
    <property type="term" value="C:ATP-binding cassette (ABC) transporter complex, substrate-binding subunit-containing"/>
    <property type="evidence" value="ECO:0007669"/>
    <property type="project" value="TreeGrafter"/>
</dbReference>
<dbReference type="AlphaFoldDB" id="A0A5S5CKT7"/>
<proteinExistence type="inferred from homology"/>
<organism evidence="6 7">
    <name type="scientific">Paenibacillus methanolicus</name>
    <dbReference type="NCBI Taxonomy" id="582686"/>
    <lineage>
        <taxon>Bacteria</taxon>
        <taxon>Bacillati</taxon>
        <taxon>Bacillota</taxon>
        <taxon>Bacilli</taxon>
        <taxon>Bacillales</taxon>
        <taxon>Paenibacillaceae</taxon>
        <taxon>Paenibacillus</taxon>
    </lineage>
</organism>
<evidence type="ECO:0000256" key="4">
    <source>
        <dbReference type="SAM" id="MobiDB-lite"/>
    </source>
</evidence>
<feature type="chain" id="PRO_5038643182" evidence="5">
    <location>
        <begin position="20"/>
        <end position="444"/>
    </location>
</feature>
<dbReference type="OrthoDB" id="9766758at2"/>
<dbReference type="Gene3D" id="3.40.190.10">
    <property type="entry name" value="Periplasmic binding protein-like II"/>
    <property type="match status" value="2"/>
</dbReference>
<dbReference type="RefSeq" id="WP_148927113.1">
    <property type="nucleotide sequence ID" value="NZ_VNHS01000001.1"/>
</dbReference>
<keyword evidence="3 5" id="KW-0732">Signal</keyword>
<evidence type="ECO:0000256" key="3">
    <source>
        <dbReference type="ARBA" id="ARBA00022729"/>
    </source>
</evidence>
<feature type="compositionally biased region" description="Polar residues" evidence="4">
    <location>
        <begin position="40"/>
        <end position="55"/>
    </location>
</feature>
<name>A0A5S5CKT7_9BACL</name>
<evidence type="ECO:0000313" key="7">
    <source>
        <dbReference type="Proteomes" id="UP000323257"/>
    </source>
</evidence>
<dbReference type="GO" id="GO:0042956">
    <property type="term" value="P:maltodextrin transmembrane transport"/>
    <property type="evidence" value="ECO:0007669"/>
    <property type="project" value="TreeGrafter"/>
</dbReference>
<evidence type="ECO:0000313" key="6">
    <source>
        <dbReference type="EMBL" id="TYP78998.1"/>
    </source>
</evidence>
<comment type="caution">
    <text evidence="6">The sequence shown here is derived from an EMBL/GenBank/DDBJ whole genome shotgun (WGS) entry which is preliminary data.</text>
</comment>
<dbReference type="Pfam" id="PF13416">
    <property type="entry name" value="SBP_bac_8"/>
    <property type="match status" value="1"/>
</dbReference>
<dbReference type="PROSITE" id="PS51257">
    <property type="entry name" value="PROKAR_LIPOPROTEIN"/>
    <property type="match status" value="1"/>
</dbReference>
<evidence type="ECO:0000256" key="1">
    <source>
        <dbReference type="ARBA" id="ARBA00008520"/>
    </source>
</evidence>
<keyword evidence="2" id="KW-0813">Transport</keyword>
<dbReference type="PANTHER" id="PTHR30061">
    <property type="entry name" value="MALTOSE-BINDING PERIPLASMIC PROTEIN"/>
    <property type="match status" value="1"/>
</dbReference>
<feature type="region of interest" description="Disordered" evidence="4">
    <location>
        <begin position="24"/>
        <end position="59"/>
    </location>
</feature>
<dbReference type="GO" id="GO:1901982">
    <property type="term" value="F:maltose binding"/>
    <property type="evidence" value="ECO:0007669"/>
    <property type="project" value="TreeGrafter"/>
</dbReference>
<reference evidence="6 7" key="1">
    <citation type="submission" date="2019-07" db="EMBL/GenBank/DDBJ databases">
        <title>Genomic Encyclopedia of Type Strains, Phase III (KMG-III): the genomes of soil and plant-associated and newly described type strains.</title>
        <authorList>
            <person name="Whitman W."/>
        </authorList>
    </citation>
    <scope>NUCLEOTIDE SEQUENCE [LARGE SCALE GENOMIC DNA]</scope>
    <source>
        <strain evidence="6 7">BL24</strain>
    </source>
</reference>
<dbReference type="InterPro" id="IPR006059">
    <property type="entry name" value="SBP"/>
</dbReference>
<evidence type="ECO:0000256" key="2">
    <source>
        <dbReference type="ARBA" id="ARBA00022448"/>
    </source>
</evidence>
<dbReference type="PANTHER" id="PTHR30061:SF50">
    <property type="entry name" value="MALTOSE_MALTODEXTRIN-BINDING PERIPLASMIC PROTEIN"/>
    <property type="match status" value="1"/>
</dbReference>
<dbReference type="Proteomes" id="UP000323257">
    <property type="component" value="Unassembled WGS sequence"/>
</dbReference>
<accession>A0A5S5CKT7</accession>
<comment type="similarity">
    <text evidence="1">Belongs to the bacterial solute-binding protein 1 family.</text>
</comment>
<feature type="compositionally biased region" description="Gly residues" evidence="4">
    <location>
        <begin position="24"/>
        <end position="36"/>
    </location>
</feature>
<gene>
    <name evidence="6" type="ORF">BCM02_101113</name>
</gene>
<dbReference type="EMBL" id="VNHS01000001">
    <property type="protein sequence ID" value="TYP78998.1"/>
    <property type="molecule type" value="Genomic_DNA"/>
</dbReference>
<sequence>MMKKTGVLLSVMVMTYALSACSGGSAGNGGSSGNGGDETTPATTVQTEDGQTNADGSEELVPEPGAKLIIWEAKEQQAFLEEMGKQFTAKYNVPVEFQEVGGGDQRNRLTTDGPAGIGADVLAIAHDQLVEAVAAGLFLPNDFYAEVTKKNFLPSAVEAVTIDGVLYGYPRNMETYLLYYNKSIVKPEDLASWDSIKAFSKQFNEPKNNKFGFMFLANDLYFVNSFVNGYGGYIFGQNGTDPTDIGINKPEFVEGMKFYQSLHDILPIKATDATADVKTNLFQTGKLAINMDGIWQLGNFTSEKLGFEVGAATLPPMPNGKSPLPFAGVKSYFVSSFSQYPNAAKLFIQMLTTEEALSKEFEMTGIIPARNGMEDDPAINKNDVAKTFLEQFKTAQTMPGIIEMRAVWTPVTAALEPIWNGADVQKTMDKAAADLKIAIEQQGK</sequence>
<keyword evidence="7" id="KW-1185">Reference proteome</keyword>
<feature type="signal peptide" evidence="5">
    <location>
        <begin position="1"/>
        <end position="19"/>
    </location>
</feature>
<dbReference type="SUPFAM" id="SSF53850">
    <property type="entry name" value="Periplasmic binding protein-like II"/>
    <property type="match status" value="1"/>
</dbReference>
<dbReference type="CDD" id="cd13586">
    <property type="entry name" value="PBP2_Maltose_binding_like"/>
    <property type="match status" value="1"/>
</dbReference>
<dbReference type="GO" id="GO:0015768">
    <property type="term" value="P:maltose transport"/>
    <property type="evidence" value="ECO:0007669"/>
    <property type="project" value="TreeGrafter"/>
</dbReference>